<dbReference type="eggNOG" id="ENOG502ZJZB">
    <property type="taxonomic scope" value="Bacteria"/>
</dbReference>
<dbReference type="SUPFAM" id="SSF50118">
    <property type="entry name" value="Cell growth inhibitor/plasmid maintenance toxic component"/>
    <property type="match status" value="1"/>
</dbReference>
<keyword evidence="2" id="KW-1277">Toxin-antitoxin system</keyword>
<reference evidence="3 4" key="1">
    <citation type="submission" date="2013-09" db="EMBL/GenBank/DDBJ databases">
        <authorList>
            <person name="Durkin A.S."/>
            <person name="Haft D.R."/>
            <person name="McCorrison J."/>
            <person name="Torralba M."/>
            <person name="Gillis M."/>
            <person name="Haft D.H."/>
            <person name="Methe B."/>
            <person name="Sutton G."/>
            <person name="Nelson K.E."/>
        </authorList>
    </citation>
    <scope>NUCLEOTIDE SEQUENCE [LARGE SCALE GENOMIC DNA]</scope>
    <source>
        <strain evidence="3 4">BV3C16-1</strain>
    </source>
</reference>
<keyword evidence="4" id="KW-1185">Reference proteome</keyword>
<protein>
    <submittedName>
        <fullName evidence="3">PemK-like protein</fullName>
    </submittedName>
</protein>
<proteinExistence type="inferred from homology"/>
<dbReference type="InterPro" id="IPR003477">
    <property type="entry name" value="PemK-like"/>
</dbReference>
<organism evidence="3 4">
    <name type="scientific">Megasphaera vaginalis</name>
    <name type="common">ex Srinivasan et al. 2021</name>
    <dbReference type="NCBI Taxonomy" id="1111454"/>
    <lineage>
        <taxon>Bacteria</taxon>
        <taxon>Bacillati</taxon>
        <taxon>Bacillota</taxon>
        <taxon>Negativicutes</taxon>
        <taxon>Veillonellales</taxon>
        <taxon>Veillonellaceae</taxon>
        <taxon>Megasphaera</taxon>
    </lineage>
</organism>
<dbReference type="InterPro" id="IPR011067">
    <property type="entry name" value="Plasmid_toxin/cell-grow_inhib"/>
</dbReference>
<dbReference type="EMBL" id="AWXA01000034">
    <property type="protein sequence ID" value="ERT59661.1"/>
    <property type="molecule type" value="Genomic_DNA"/>
</dbReference>
<evidence type="ECO:0000256" key="2">
    <source>
        <dbReference type="ARBA" id="ARBA00022649"/>
    </source>
</evidence>
<comment type="similarity">
    <text evidence="1">Belongs to the PemK/MazF family.</text>
</comment>
<dbReference type="Pfam" id="PF02452">
    <property type="entry name" value="PemK_toxin"/>
    <property type="match status" value="1"/>
</dbReference>
<evidence type="ECO:0000313" key="3">
    <source>
        <dbReference type="EMBL" id="ERT59661.1"/>
    </source>
</evidence>
<dbReference type="Proteomes" id="UP000017090">
    <property type="component" value="Unassembled WGS sequence"/>
</dbReference>
<dbReference type="OrthoDB" id="1957237at2"/>
<comment type="caution">
    <text evidence="3">The sequence shown here is derived from an EMBL/GenBank/DDBJ whole genome shotgun (WGS) entry which is preliminary data.</text>
</comment>
<dbReference type="PATRIC" id="fig|1111454.3.peg.1228"/>
<sequence>MKLFFMGDNNKTRKKTDLKNIQNKPILLANIATLSCNQRQYLAVLYYGLSEQLSKLKNEKKFHQMNNQRFISLKRGSIIKIDFGLPLGSEFGGLHYAIVLHSSNTFNPLVSVLPIKSYKDNNYYKTDILFDDEIYQAIRSHLLVAKSIRRHRIKTFKTLLRDHNKRIESLFTQAAKEGFSLKKDSFDLLGAIFHGSATLKTALQESRNIPDDELKKMQDRILRNMNNVKVIAGESKKFKKQSIGITSQIRTLSKIRIKFPLNRFDPLYNIRVDSKTLDKISQALHNYYL</sequence>
<dbReference type="AlphaFoldDB" id="U7UK53"/>
<dbReference type="Gene3D" id="2.30.30.110">
    <property type="match status" value="1"/>
</dbReference>
<name>U7UK53_9FIRM</name>
<accession>U7UK53</accession>
<dbReference type="GO" id="GO:0003677">
    <property type="term" value="F:DNA binding"/>
    <property type="evidence" value="ECO:0007669"/>
    <property type="project" value="InterPro"/>
</dbReference>
<gene>
    <name evidence="3" type="ORF">HMPREF1250_0781</name>
</gene>
<evidence type="ECO:0000256" key="1">
    <source>
        <dbReference type="ARBA" id="ARBA00007521"/>
    </source>
</evidence>
<evidence type="ECO:0000313" key="4">
    <source>
        <dbReference type="Proteomes" id="UP000017090"/>
    </source>
</evidence>